<comment type="caution">
    <text evidence="1">The sequence shown here is derived from an EMBL/GenBank/DDBJ whole genome shotgun (WGS) entry which is preliminary data.</text>
</comment>
<protein>
    <recommendedName>
        <fullName evidence="3">Lipoprotein</fullName>
    </recommendedName>
</protein>
<keyword evidence="2" id="KW-1185">Reference proteome</keyword>
<reference evidence="1 2" key="1">
    <citation type="submission" date="2019-12" db="EMBL/GenBank/DDBJ databases">
        <title>Genomic-based taxomic classification of the family Erythrobacteraceae.</title>
        <authorList>
            <person name="Xu L."/>
        </authorList>
    </citation>
    <scope>NUCLEOTIDE SEQUENCE [LARGE SCALE GENOMIC DNA]</scope>
    <source>
        <strain evidence="1 2">LMG 29519</strain>
    </source>
</reference>
<evidence type="ECO:0000313" key="2">
    <source>
        <dbReference type="Proteomes" id="UP000429229"/>
    </source>
</evidence>
<gene>
    <name evidence="1" type="ORF">GRI68_03010</name>
</gene>
<dbReference type="RefSeq" id="WP_160615751.1">
    <property type="nucleotide sequence ID" value="NZ_WTYR01000001.1"/>
</dbReference>
<sequence length="353" mass="38732">MTVSKKRFGALAALAAGFVVLAGCMMVPGKFASELILHKDGRFTYRYDGEIYLLAMSELAEAGDSFGGGGDDDDEFVAQPCFEDDFGEEMDESELSGFQDQTTDDDVPVVTVRIPDPDTTEEDPDEDVMVEVVVEDGDEDEDYGLQERECTTEELAEQREAFDERMERAAKRKEQQAQMMNLFFGGIDPSDPDAADELVKRLERQRGWKSVVHKGNGLFEVSFEITSVMGHDFVFPTFERFPLNNFILTAAVREPGRLRIDAPGFAVQGGTGPMGGVMSGMVGAMQIFGDDEEAEAAESFPELDGTFTLVTDGAILANNTDEGPEEDADGMQRLSWTITPRTRTAPMALIGLD</sequence>
<name>A0A6I4U047_9SPHN</name>
<evidence type="ECO:0008006" key="3">
    <source>
        <dbReference type="Google" id="ProtNLM"/>
    </source>
</evidence>
<dbReference type="AlphaFoldDB" id="A0A6I4U047"/>
<dbReference type="OrthoDB" id="7390084at2"/>
<evidence type="ECO:0000313" key="1">
    <source>
        <dbReference type="EMBL" id="MXP09146.1"/>
    </source>
</evidence>
<dbReference type="PROSITE" id="PS51257">
    <property type="entry name" value="PROKAR_LIPOPROTEIN"/>
    <property type="match status" value="1"/>
</dbReference>
<dbReference type="EMBL" id="WTYR01000001">
    <property type="protein sequence ID" value="MXP09146.1"/>
    <property type="molecule type" value="Genomic_DNA"/>
</dbReference>
<accession>A0A6I4U047</accession>
<dbReference type="Proteomes" id="UP000429229">
    <property type="component" value="Unassembled WGS sequence"/>
</dbReference>
<proteinExistence type="predicted"/>
<organism evidence="1 2">
    <name type="scientific">Alteriqipengyuania halimionae</name>
    <dbReference type="NCBI Taxonomy" id="1926630"/>
    <lineage>
        <taxon>Bacteria</taxon>
        <taxon>Pseudomonadati</taxon>
        <taxon>Pseudomonadota</taxon>
        <taxon>Alphaproteobacteria</taxon>
        <taxon>Sphingomonadales</taxon>
        <taxon>Erythrobacteraceae</taxon>
        <taxon>Alteriqipengyuania</taxon>
    </lineage>
</organism>